<dbReference type="GO" id="GO:0015165">
    <property type="term" value="F:pyrimidine nucleotide-sugar transmembrane transporter activity"/>
    <property type="evidence" value="ECO:0007669"/>
    <property type="project" value="InterPro"/>
</dbReference>
<evidence type="ECO:0000256" key="5">
    <source>
        <dbReference type="SAM" id="Phobius"/>
    </source>
</evidence>
<feature type="transmembrane region" description="Helical" evidence="5">
    <location>
        <begin position="45"/>
        <end position="67"/>
    </location>
</feature>
<accession>A0AAD5TD79</accession>
<gene>
    <name evidence="6" type="ORF">HDU87_001885</name>
</gene>
<feature type="transmembrane region" description="Helical" evidence="5">
    <location>
        <begin position="170"/>
        <end position="192"/>
    </location>
</feature>
<keyword evidence="3 5" id="KW-1133">Transmembrane helix</keyword>
<evidence type="ECO:0000313" key="7">
    <source>
        <dbReference type="Proteomes" id="UP001212152"/>
    </source>
</evidence>
<dbReference type="GO" id="GO:0000139">
    <property type="term" value="C:Golgi membrane"/>
    <property type="evidence" value="ECO:0007669"/>
    <property type="project" value="InterPro"/>
</dbReference>
<feature type="transmembrane region" description="Helical" evidence="5">
    <location>
        <begin position="223"/>
        <end position="243"/>
    </location>
</feature>
<dbReference type="Pfam" id="PF04142">
    <property type="entry name" value="Nuc_sug_transp"/>
    <property type="match status" value="1"/>
</dbReference>
<dbReference type="SUPFAM" id="SSF103481">
    <property type="entry name" value="Multidrug resistance efflux transporter EmrE"/>
    <property type="match status" value="1"/>
</dbReference>
<comment type="caution">
    <text evidence="6">The sequence shown here is derived from an EMBL/GenBank/DDBJ whole genome shotgun (WGS) entry which is preliminary data.</text>
</comment>
<evidence type="ECO:0000256" key="1">
    <source>
        <dbReference type="ARBA" id="ARBA00004141"/>
    </source>
</evidence>
<dbReference type="InterPro" id="IPR037185">
    <property type="entry name" value="EmrE-like"/>
</dbReference>
<dbReference type="EMBL" id="JADGJQ010000150">
    <property type="protein sequence ID" value="KAJ3167017.1"/>
    <property type="molecule type" value="Genomic_DNA"/>
</dbReference>
<reference evidence="6" key="1">
    <citation type="submission" date="2020-05" db="EMBL/GenBank/DDBJ databases">
        <title>Phylogenomic resolution of chytrid fungi.</title>
        <authorList>
            <person name="Stajich J.E."/>
            <person name="Amses K."/>
            <person name="Simmons R."/>
            <person name="Seto K."/>
            <person name="Myers J."/>
            <person name="Bonds A."/>
            <person name="Quandt C.A."/>
            <person name="Barry K."/>
            <person name="Liu P."/>
            <person name="Grigoriev I."/>
            <person name="Longcore J.E."/>
            <person name="James T.Y."/>
        </authorList>
    </citation>
    <scope>NUCLEOTIDE SEQUENCE</scope>
    <source>
        <strain evidence="6">JEL0379</strain>
    </source>
</reference>
<feature type="transmembrane region" description="Helical" evidence="5">
    <location>
        <begin position="140"/>
        <end position="158"/>
    </location>
</feature>
<keyword evidence="7" id="KW-1185">Reference proteome</keyword>
<organism evidence="6 7">
    <name type="scientific">Geranomyces variabilis</name>
    <dbReference type="NCBI Taxonomy" id="109894"/>
    <lineage>
        <taxon>Eukaryota</taxon>
        <taxon>Fungi</taxon>
        <taxon>Fungi incertae sedis</taxon>
        <taxon>Chytridiomycota</taxon>
        <taxon>Chytridiomycota incertae sedis</taxon>
        <taxon>Chytridiomycetes</taxon>
        <taxon>Spizellomycetales</taxon>
        <taxon>Powellomycetaceae</taxon>
        <taxon>Geranomyces</taxon>
    </lineage>
</organism>
<keyword evidence="4 5" id="KW-0472">Membrane</keyword>
<evidence type="ECO:0000256" key="3">
    <source>
        <dbReference type="ARBA" id="ARBA00022989"/>
    </source>
</evidence>
<evidence type="ECO:0008006" key="8">
    <source>
        <dbReference type="Google" id="ProtNLM"/>
    </source>
</evidence>
<protein>
    <recommendedName>
        <fullName evidence="8">UDP-galactose transporter</fullName>
    </recommendedName>
</protein>
<dbReference type="InterPro" id="IPR007271">
    <property type="entry name" value="Nuc_sug_transpt"/>
</dbReference>
<feature type="transmembrane region" description="Helical" evidence="5">
    <location>
        <begin position="99"/>
        <end position="120"/>
    </location>
</feature>
<dbReference type="AlphaFoldDB" id="A0AAD5TD79"/>
<dbReference type="NCBIfam" id="TIGR00803">
    <property type="entry name" value="nst"/>
    <property type="match status" value="1"/>
</dbReference>
<keyword evidence="2 5" id="KW-0812">Transmembrane</keyword>
<name>A0AAD5TD79_9FUNG</name>
<sequence>MASPTPWPKVAAVFARADAFALTIPALLYPLQNALNYMAVTQLPAVVFQTVNQTKILMAAVFSILLLKSGPTARQWLALLLLMSGVIVSEARSSRPESVNYFFGIFAALGATMLSGFSGVYLERFLTGSNVSMWTRNAQLGIYSAAVSLVIGVGLLDSQLDPPPRFFENFNAWTCVAIGLQAVSGLAVAMVLRFTGSITKNFASSLAIVLTAVLSHFTTGFELGFHFSLGTCMIFIATWLYVYRKPEPASSVNVSTGSAHRMECYKLLNDCEENGLEDVGDGAATSETKQT</sequence>
<evidence type="ECO:0000256" key="2">
    <source>
        <dbReference type="ARBA" id="ARBA00022692"/>
    </source>
</evidence>
<evidence type="ECO:0000313" key="6">
    <source>
        <dbReference type="EMBL" id="KAJ3167017.1"/>
    </source>
</evidence>
<comment type="subcellular location">
    <subcellularLocation>
        <location evidence="1">Membrane</location>
        <topology evidence="1">Multi-pass membrane protein</topology>
    </subcellularLocation>
</comment>
<dbReference type="Proteomes" id="UP001212152">
    <property type="component" value="Unassembled WGS sequence"/>
</dbReference>
<feature type="transmembrane region" description="Helical" evidence="5">
    <location>
        <begin position="199"/>
        <end position="217"/>
    </location>
</feature>
<dbReference type="PANTHER" id="PTHR10231">
    <property type="entry name" value="NUCLEOTIDE-SUGAR TRANSMEMBRANE TRANSPORTER"/>
    <property type="match status" value="1"/>
</dbReference>
<proteinExistence type="predicted"/>
<evidence type="ECO:0000256" key="4">
    <source>
        <dbReference type="ARBA" id="ARBA00023136"/>
    </source>
</evidence>